<sequence>MLNPSTSRTFQEYGETVFAPYISAQLEKSTRVDLVWDVYLPASLKASTRQKRGKGTRKRVAPPTVMPKNWKDFLRCDENKTELFSFLSREAVHLDSLAQGKELYATDGTGVLCSPAESCLACLAPCSQEEADTRLLLHVADAVQKSCKKLLQFALLRPAAACLAARSLPEAYLSPCSALRRPSSVTPPCFLAGTPLPLSPPMTPHREPSPCLHHHGLFALSPFRDFAAPLPHHPGPPHTLSLPP</sequence>
<gene>
    <name evidence="1" type="ORF">SKAU_G00210470</name>
</gene>
<name>A0A9Q1F8Y3_SYNKA</name>
<dbReference type="OrthoDB" id="5949854at2759"/>
<dbReference type="Proteomes" id="UP001152622">
    <property type="component" value="Chromosome 7"/>
</dbReference>
<organism evidence="1 2">
    <name type="scientific">Synaphobranchus kaupii</name>
    <name type="common">Kaup's arrowtooth eel</name>
    <dbReference type="NCBI Taxonomy" id="118154"/>
    <lineage>
        <taxon>Eukaryota</taxon>
        <taxon>Metazoa</taxon>
        <taxon>Chordata</taxon>
        <taxon>Craniata</taxon>
        <taxon>Vertebrata</taxon>
        <taxon>Euteleostomi</taxon>
        <taxon>Actinopterygii</taxon>
        <taxon>Neopterygii</taxon>
        <taxon>Teleostei</taxon>
        <taxon>Anguilliformes</taxon>
        <taxon>Synaphobranchidae</taxon>
        <taxon>Synaphobranchus</taxon>
    </lineage>
</organism>
<evidence type="ECO:0000313" key="1">
    <source>
        <dbReference type="EMBL" id="KAJ8353480.1"/>
    </source>
</evidence>
<evidence type="ECO:0000313" key="2">
    <source>
        <dbReference type="Proteomes" id="UP001152622"/>
    </source>
</evidence>
<protein>
    <submittedName>
        <fullName evidence="1">Uncharacterized protein</fullName>
    </submittedName>
</protein>
<accession>A0A9Q1F8Y3</accession>
<dbReference type="AlphaFoldDB" id="A0A9Q1F8Y3"/>
<comment type="caution">
    <text evidence="1">The sequence shown here is derived from an EMBL/GenBank/DDBJ whole genome shotgun (WGS) entry which is preliminary data.</text>
</comment>
<reference evidence="1" key="1">
    <citation type="journal article" date="2023" name="Science">
        <title>Genome structures resolve the early diversification of teleost fishes.</title>
        <authorList>
            <person name="Parey E."/>
            <person name="Louis A."/>
            <person name="Montfort J."/>
            <person name="Bouchez O."/>
            <person name="Roques C."/>
            <person name="Iampietro C."/>
            <person name="Lluch J."/>
            <person name="Castinel A."/>
            <person name="Donnadieu C."/>
            <person name="Desvignes T."/>
            <person name="Floi Bucao C."/>
            <person name="Jouanno E."/>
            <person name="Wen M."/>
            <person name="Mejri S."/>
            <person name="Dirks R."/>
            <person name="Jansen H."/>
            <person name="Henkel C."/>
            <person name="Chen W.J."/>
            <person name="Zahm M."/>
            <person name="Cabau C."/>
            <person name="Klopp C."/>
            <person name="Thompson A.W."/>
            <person name="Robinson-Rechavi M."/>
            <person name="Braasch I."/>
            <person name="Lecointre G."/>
            <person name="Bobe J."/>
            <person name="Postlethwait J.H."/>
            <person name="Berthelot C."/>
            <person name="Roest Crollius H."/>
            <person name="Guiguen Y."/>
        </authorList>
    </citation>
    <scope>NUCLEOTIDE SEQUENCE</scope>
    <source>
        <strain evidence="1">WJC10195</strain>
    </source>
</reference>
<dbReference type="EMBL" id="JAINUF010000007">
    <property type="protein sequence ID" value="KAJ8353480.1"/>
    <property type="molecule type" value="Genomic_DNA"/>
</dbReference>
<keyword evidence="2" id="KW-1185">Reference proteome</keyword>
<proteinExistence type="predicted"/>